<dbReference type="RefSeq" id="WP_094410238.1">
    <property type="nucleotide sequence ID" value="NZ_BMJZ01000003.1"/>
</dbReference>
<protein>
    <submittedName>
        <fullName evidence="2">Uncharacterized protein</fullName>
    </submittedName>
</protein>
<dbReference type="EMBL" id="NOXS01000035">
    <property type="protein sequence ID" value="OYQ16600.1"/>
    <property type="molecule type" value="Genomic_DNA"/>
</dbReference>
<dbReference type="Proteomes" id="UP000216361">
    <property type="component" value="Unassembled WGS sequence"/>
</dbReference>
<evidence type="ECO:0000256" key="1">
    <source>
        <dbReference type="SAM" id="MobiDB-lite"/>
    </source>
</evidence>
<proteinExistence type="predicted"/>
<reference evidence="2 3" key="1">
    <citation type="submission" date="2017-07" db="EMBL/GenBank/DDBJ databases">
        <title>Elstera cyanobacteriorum sp. nov., a novel bacterium isolated from cyanobacterial aggregates in a eutrophic lake.</title>
        <authorList>
            <person name="Cai H."/>
        </authorList>
    </citation>
    <scope>NUCLEOTIDE SEQUENCE [LARGE SCALE GENOMIC DNA]</scope>
    <source>
        <strain evidence="2 3">TH019</strain>
    </source>
</reference>
<organism evidence="2 3">
    <name type="scientific">Elstera cyanobacteriorum</name>
    <dbReference type="NCBI Taxonomy" id="2022747"/>
    <lineage>
        <taxon>Bacteria</taxon>
        <taxon>Pseudomonadati</taxon>
        <taxon>Pseudomonadota</taxon>
        <taxon>Alphaproteobacteria</taxon>
        <taxon>Rhodospirillales</taxon>
        <taxon>Rhodospirillaceae</taxon>
        <taxon>Elstera</taxon>
    </lineage>
</organism>
<dbReference type="AlphaFoldDB" id="A0A255XJZ0"/>
<dbReference type="OrthoDB" id="9832574at2"/>
<feature type="region of interest" description="Disordered" evidence="1">
    <location>
        <begin position="21"/>
        <end position="42"/>
    </location>
</feature>
<comment type="caution">
    <text evidence="2">The sequence shown here is derived from an EMBL/GenBank/DDBJ whole genome shotgun (WGS) entry which is preliminary data.</text>
</comment>
<evidence type="ECO:0000313" key="2">
    <source>
        <dbReference type="EMBL" id="OYQ16600.1"/>
    </source>
</evidence>
<feature type="compositionally biased region" description="Polar residues" evidence="1">
    <location>
        <begin position="203"/>
        <end position="216"/>
    </location>
</feature>
<gene>
    <name evidence="2" type="ORF">CHR90_16530</name>
</gene>
<evidence type="ECO:0000313" key="3">
    <source>
        <dbReference type="Proteomes" id="UP000216361"/>
    </source>
</evidence>
<accession>A0A255XJZ0</accession>
<feature type="region of interest" description="Disordered" evidence="1">
    <location>
        <begin position="199"/>
        <end position="224"/>
    </location>
</feature>
<sequence length="224" mass="23414">MNLRKLTDQVTGLFSAKTDASASASSGLPKSTNTTATDTTATASGKSFRDYVKSTTEQSGSQRLGDIALTESYGSALAAQILATRSQDVALAQSEVDKRQTAFDKDLKQLMSDNGLDTDSVPKLNVTERGRIVVSDYKQSAKLETILNSTPGVAEALDELATAKAVLAQMHKQVTAAANAGPNFSVSVDGARAQLSAEKKVTSLGQATSVQPTPTAAQDDKQQA</sequence>
<name>A0A255XJZ0_9PROT</name>
<keyword evidence="3" id="KW-1185">Reference proteome</keyword>